<protein>
    <submittedName>
        <fullName evidence="1">Uncharacterized protein</fullName>
    </submittedName>
</protein>
<name>F9XNI5_ZYMTI</name>
<organism evidence="1 2">
    <name type="scientific">Zymoseptoria tritici (strain CBS 115943 / IPO323)</name>
    <name type="common">Speckled leaf blotch fungus</name>
    <name type="synonym">Septoria tritici</name>
    <dbReference type="NCBI Taxonomy" id="336722"/>
    <lineage>
        <taxon>Eukaryota</taxon>
        <taxon>Fungi</taxon>
        <taxon>Dikarya</taxon>
        <taxon>Ascomycota</taxon>
        <taxon>Pezizomycotina</taxon>
        <taxon>Dothideomycetes</taxon>
        <taxon>Dothideomycetidae</taxon>
        <taxon>Mycosphaerellales</taxon>
        <taxon>Mycosphaerellaceae</taxon>
        <taxon>Zymoseptoria</taxon>
    </lineage>
</organism>
<proteinExistence type="predicted"/>
<reference evidence="1 2" key="1">
    <citation type="journal article" date="2011" name="PLoS Genet.">
        <title>Finished genome of the fungal wheat pathogen Mycosphaerella graminicola reveals dispensome structure, chromosome plasticity, and stealth pathogenesis.</title>
        <authorList>
            <person name="Goodwin S.B."/>
            <person name="Ben M'barek S."/>
            <person name="Dhillon B."/>
            <person name="Wittenberg A.H.J."/>
            <person name="Crane C.F."/>
            <person name="Hane J.K."/>
            <person name="Foster A.J."/>
            <person name="Van der Lee T.A.J."/>
            <person name="Grimwood J."/>
            <person name="Aerts A."/>
            <person name="Antoniw J."/>
            <person name="Bailey A."/>
            <person name="Bluhm B."/>
            <person name="Bowler J."/>
            <person name="Bristow J."/>
            <person name="van der Burgt A."/>
            <person name="Canto-Canche B."/>
            <person name="Churchill A.C.L."/>
            <person name="Conde-Ferraez L."/>
            <person name="Cools H.J."/>
            <person name="Coutinho P.M."/>
            <person name="Csukai M."/>
            <person name="Dehal P."/>
            <person name="De Wit P."/>
            <person name="Donzelli B."/>
            <person name="van de Geest H.C."/>
            <person name="van Ham R.C.H.J."/>
            <person name="Hammond-Kosack K.E."/>
            <person name="Henrissat B."/>
            <person name="Kilian A."/>
            <person name="Kobayashi A.K."/>
            <person name="Koopmann E."/>
            <person name="Kourmpetis Y."/>
            <person name="Kuzniar A."/>
            <person name="Lindquist E."/>
            <person name="Lombard V."/>
            <person name="Maliepaard C."/>
            <person name="Martins N."/>
            <person name="Mehrabi R."/>
            <person name="Nap J.P.H."/>
            <person name="Ponomarenko A."/>
            <person name="Rudd J.J."/>
            <person name="Salamov A."/>
            <person name="Schmutz J."/>
            <person name="Schouten H.J."/>
            <person name="Shapiro H."/>
            <person name="Stergiopoulos I."/>
            <person name="Torriani S.F.F."/>
            <person name="Tu H."/>
            <person name="de Vries R.P."/>
            <person name="Waalwijk C."/>
            <person name="Ware S.B."/>
            <person name="Wiebenga A."/>
            <person name="Zwiers L.-H."/>
            <person name="Oliver R.P."/>
            <person name="Grigoriev I.V."/>
            <person name="Kema G.H.J."/>
        </authorList>
    </citation>
    <scope>NUCLEOTIDE SEQUENCE [LARGE SCALE GENOMIC DNA]</scope>
    <source>
        <strain evidence="2">CBS 115943 / IPO323</strain>
    </source>
</reference>
<dbReference type="AlphaFoldDB" id="F9XNI5"/>
<accession>F9XNI5</accession>
<keyword evidence="2" id="KW-1185">Reference proteome</keyword>
<dbReference type="InParanoid" id="F9XNI5"/>
<dbReference type="HOGENOM" id="CLU_3093299_0_0_1"/>
<feature type="non-terminal residue" evidence="1">
    <location>
        <position position="1"/>
    </location>
</feature>
<dbReference type="GeneID" id="13396081"/>
<dbReference type="KEGG" id="ztr:MYCGRDRAFT_50361"/>
<gene>
    <name evidence="1" type="ORF">MYCGRDRAFT_50361</name>
</gene>
<evidence type="ECO:0000313" key="2">
    <source>
        <dbReference type="Proteomes" id="UP000008062"/>
    </source>
</evidence>
<dbReference type="RefSeq" id="XP_003847902.1">
    <property type="nucleotide sequence ID" value="XM_003847854.1"/>
</dbReference>
<dbReference type="EMBL" id="CM001207">
    <property type="protein sequence ID" value="EGP82878.1"/>
    <property type="molecule type" value="Genomic_DNA"/>
</dbReference>
<sequence>PERCPSLIYIAISRIRTLEGLLFKTSFDFARIRDLSIGNIIKMRQEDKLYRVP</sequence>
<dbReference type="Proteomes" id="UP000008062">
    <property type="component" value="Chromosome 12"/>
</dbReference>
<evidence type="ECO:0000313" key="1">
    <source>
        <dbReference type="EMBL" id="EGP82878.1"/>
    </source>
</evidence>
<dbReference type="OrthoDB" id="3798483at2759"/>